<evidence type="ECO:0000256" key="4">
    <source>
        <dbReference type="ARBA" id="ARBA00022723"/>
    </source>
</evidence>
<dbReference type="HAMAP" id="MF_00265">
    <property type="entry name" value="VapC_Nob1"/>
    <property type="match status" value="1"/>
</dbReference>
<evidence type="ECO:0000256" key="1">
    <source>
        <dbReference type="ARBA" id="ARBA00001946"/>
    </source>
</evidence>
<evidence type="ECO:0000313" key="10">
    <source>
        <dbReference type="EMBL" id="NMG00302.1"/>
    </source>
</evidence>
<dbReference type="InterPro" id="IPR050556">
    <property type="entry name" value="Type_II_TA_system_RNase"/>
</dbReference>
<protein>
    <recommendedName>
        <fullName evidence="8">Ribonuclease VapC</fullName>
        <shortName evidence="8">RNase VapC</shortName>
        <ecNumber evidence="8">3.1.-.-</ecNumber>
    </recommendedName>
    <alternativeName>
        <fullName evidence="8">Toxin VapC</fullName>
    </alternativeName>
</protein>
<dbReference type="EMBL" id="WTVS01000071">
    <property type="protein sequence ID" value="NMG00302.1"/>
    <property type="molecule type" value="Genomic_DNA"/>
</dbReference>
<dbReference type="CDD" id="cd18731">
    <property type="entry name" value="PIN_NgFitB-like"/>
    <property type="match status" value="1"/>
</dbReference>
<organism evidence="10 11">
    <name type="scientific">Aromatoleum toluolicum</name>
    <dbReference type="NCBI Taxonomy" id="90060"/>
    <lineage>
        <taxon>Bacteria</taxon>
        <taxon>Pseudomonadati</taxon>
        <taxon>Pseudomonadota</taxon>
        <taxon>Betaproteobacteria</taxon>
        <taxon>Rhodocyclales</taxon>
        <taxon>Rhodocyclaceae</taxon>
        <taxon>Aromatoleum</taxon>
    </lineage>
</organism>
<dbReference type="PANTHER" id="PTHR33653:SF1">
    <property type="entry name" value="RIBONUCLEASE VAPC2"/>
    <property type="match status" value="1"/>
</dbReference>
<accession>A0ABX1NLT7</accession>
<dbReference type="PANTHER" id="PTHR33653">
    <property type="entry name" value="RIBONUCLEASE VAPC2"/>
    <property type="match status" value="1"/>
</dbReference>
<dbReference type="EC" id="3.1.-.-" evidence="8"/>
<comment type="cofactor">
    <cofactor evidence="1 8">
        <name>Mg(2+)</name>
        <dbReference type="ChEBI" id="CHEBI:18420"/>
    </cofactor>
</comment>
<keyword evidence="6 8" id="KW-0460">Magnesium</keyword>
<feature type="binding site" evidence="8">
    <location>
        <position position="5"/>
    </location>
    <ligand>
        <name>Mg(2+)</name>
        <dbReference type="ChEBI" id="CHEBI:18420"/>
    </ligand>
</feature>
<feature type="domain" description="PIN" evidence="9">
    <location>
        <begin position="2"/>
        <end position="122"/>
    </location>
</feature>
<keyword evidence="8" id="KW-0800">Toxin</keyword>
<evidence type="ECO:0000256" key="8">
    <source>
        <dbReference type="HAMAP-Rule" id="MF_00265"/>
    </source>
</evidence>
<dbReference type="Gene3D" id="3.40.50.1010">
    <property type="entry name" value="5'-nuclease"/>
    <property type="match status" value="1"/>
</dbReference>
<evidence type="ECO:0000256" key="2">
    <source>
        <dbReference type="ARBA" id="ARBA00022649"/>
    </source>
</evidence>
<dbReference type="InterPro" id="IPR002716">
    <property type="entry name" value="PIN_dom"/>
</dbReference>
<keyword evidence="3 8" id="KW-0540">Nuclease</keyword>
<keyword evidence="4 8" id="KW-0479">Metal-binding</keyword>
<evidence type="ECO:0000256" key="7">
    <source>
        <dbReference type="ARBA" id="ARBA00038093"/>
    </source>
</evidence>
<keyword evidence="5 8" id="KW-0378">Hydrolase</keyword>
<dbReference type="InterPro" id="IPR022907">
    <property type="entry name" value="VapC_family"/>
</dbReference>
<comment type="caution">
    <text evidence="10">The sequence shown here is derived from an EMBL/GenBank/DDBJ whole genome shotgun (WGS) entry which is preliminary data.</text>
</comment>
<dbReference type="Proteomes" id="UP000634522">
    <property type="component" value="Unassembled WGS sequence"/>
</dbReference>
<keyword evidence="2 8" id="KW-1277">Toxin-antitoxin system</keyword>
<dbReference type="RefSeq" id="WP_169142829.1">
    <property type="nucleotide sequence ID" value="NZ_WTVS01000071.1"/>
</dbReference>
<feature type="binding site" evidence="8">
    <location>
        <position position="104"/>
    </location>
    <ligand>
        <name>Mg(2+)</name>
        <dbReference type="ChEBI" id="CHEBI:18420"/>
    </ligand>
</feature>
<proteinExistence type="inferred from homology"/>
<dbReference type="SUPFAM" id="SSF88723">
    <property type="entry name" value="PIN domain-like"/>
    <property type="match status" value="1"/>
</dbReference>
<evidence type="ECO:0000256" key="6">
    <source>
        <dbReference type="ARBA" id="ARBA00022842"/>
    </source>
</evidence>
<name>A0ABX1NLT7_9RHOO</name>
<comment type="similarity">
    <text evidence="7 8">Belongs to the PINc/VapC protein family.</text>
</comment>
<keyword evidence="11" id="KW-1185">Reference proteome</keyword>
<evidence type="ECO:0000259" key="9">
    <source>
        <dbReference type="Pfam" id="PF01850"/>
    </source>
</evidence>
<evidence type="ECO:0000256" key="3">
    <source>
        <dbReference type="ARBA" id="ARBA00022722"/>
    </source>
</evidence>
<comment type="function">
    <text evidence="8">Toxic component of a toxin-antitoxin (TA) system. An RNase.</text>
</comment>
<gene>
    <name evidence="8" type="primary">vapC</name>
    <name evidence="10" type="ORF">GPA27_23275</name>
</gene>
<dbReference type="Pfam" id="PF01850">
    <property type="entry name" value="PIN"/>
    <property type="match status" value="1"/>
</dbReference>
<dbReference type="InterPro" id="IPR029060">
    <property type="entry name" value="PIN-like_dom_sf"/>
</dbReference>
<evidence type="ECO:0000313" key="11">
    <source>
        <dbReference type="Proteomes" id="UP000634522"/>
    </source>
</evidence>
<evidence type="ECO:0000256" key="5">
    <source>
        <dbReference type="ARBA" id="ARBA00022801"/>
    </source>
</evidence>
<reference evidence="10 11" key="1">
    <citation type="submission" date="2019-12" db="EMBL/GenBank/DDBJ databases">
        <title>Comparative genomics gives insights into the taxonomy of the Azoarcus-Aromatoleum group and reveals separate origins of nif in the plant-associated Azoarcus and non-plant-associated Aromatoleum sub-groups.</title>
        <authorList>
            <person name="Lafos M."/>
            <person name="Maluk M."/>
            <person name="Batista M."/>
            <person name="Junghare M."/>
            <person name="Carmona M."/>
            <person name="Faoro H."/>
            <person name="Cruz L.M."/>
            <person name="Battistoni F."/>
            <person name="De Souza E."/>
            <person name="Pedrosa F."/>
            <person name="Chen W.-M."/>
            <person name="Poole P.S."/>
            <person name="Dixon R.A."/>
            <person name="James E.K."/>
        </authorList>
    </citation>
    <scope>NUCLEOTIDE SEQUENCE [LARGE SCALE GENOMIC DNA]</scope>
    <source>
        <strain evidence="10 11">T</strain>
    </source>
</reference>
<sequence>MIVLDTNVLSELLRPVPDAGVMSWLAAQPRSALFTTTVSRAEIFYGVRVLPEEARKQALLAATRAIFDEDFAGQVLSFDNDAADAYAEIAASRRSAGKPISQFDAMIAAAARSRGASLATRNVKDFVDCGIAVIDPWKV</sequence>